<feature type="region of interest" description="Disordered" evidence="1">
    <location>
        <begin position="64"/>
        <end position="111"/>
    </location>
</feature>
<dbReference type="AlphaFoldDB" id="A0AAW1VZA0"/>
<dbReference type="Proteomes" id="UP001457282">
    <property type="component" value="Unassembled WGS sequence"/>
</dbReference>
<dbReference type="Gene3D" id="1.10.8.850">
    <property type="entry name" value="Histone-lysine N methyltransferase , C-terminal domain-like"/>
    <property type="match status" value="1"/>
</dbReference>
<evidence type="ECO:0000313" key="4">
    <source>
        <dbReference type="Proteomes" id="UP001457282"/>
    </source>
</evidence>
<feature type="domain" description="WIYLD" evidence="2">
    <location>
        <begin position="6"/>
        <end position="64"/>
    </location>
</feature>
<keyword evidence="4" id="KW-1185">Reference proteome</keyword>
<name>A0AAW1VZA0_RUBAR</name>
<dbReference type="PANTHER" id="PTHR34271">
    <property type="entry name" value="NUCLEOLAR HISTONE METHYLTRANSFERASE-RELATED PROTEIN"/>
    <property type="match status" value="1"/>
</dbReference>
<comment type="caution">
    <text evidence="3">The sequence shown here is derived from an EMBL/GenBank/DDBJ whole genome shotgun (WGS) entry which is preliminary data.</text>
</comment>
<dbReference type="EMBL" id="JBEDUW010000007">
    <property type="protein sequence ID" value="KAK9913708.1"/>
    <property type="molecule type" value="Genomic_DNA"/>
</dbReference>
<proteinExistence type="predicted"/>
<organism evidence="3 4">
    <name type="scientific">Rubus argutus</name>
    <name type="common">Southern blackberry</name>
    <dbReference type="NCBI Taxonomy" id="59490"/>
    <lineage>
        <taxon>Eukaryota</taxon>
        <taxon>Viridiplantae</taxon>
        <taxon>Streptophyta</taxon>
        <taxon>Embryophyta</taxon>
        <taxon>Tracheophyta</taxon>
        <taxon>Spermatophyta</taxon>
        <taxon>Magnoliopsida</taxon>
        <taxon>eudicotyledons</taxon>
        <taxon>Gunneridae</taxon>
        <taxon>Pentapetalae</taxon>
        <taxon>rosids</taxon>
        <taxon>fabids</taxon>
        <taxon>Rosales</taxon>
        <taxon>Rosaceae</taxon>
        <taxon>Rosoideae</taxon>
        <taxon>Rosoideae incertae sedis</taxon>
        <taxon>Rubus</taxon>
    </lineage>
</organism>
<dbReference type="InterPro" id="IPR018848">
    <property type="entry name" value="WIYLD_domain"/>
</dbReference>
<gene>
    <name evidence="3" type="ORF">M0R45_037518</name>
</gene>
<accession>A0AAW1VZA0</accession>
<evidence type="ECO:0000256" key="1">
    <source>
        <dbReference type="SAM" id="MobiDB-lite"/>
    </source>
</evidence>
<evidence type="ECO:0000259" key="2">
    <source>
        <dbReference type="Pfam" id="PF10440"/>
    </source>
</evidence>
<dbReference type="PANTHER" id="PTHR34271:SF1">
    <property type="entry name" value="NUCLEOLAR HISTONE METHYLTRANSFERASE-RELATED PROTEIN"/>
    <property type="match status" value="1"/>
</dbReference>
<evidence type="ECO:0000313" key="3">
    <source>
        <dbReference type="EMBL" id="KAK9913708.1"/>
    </source>
</evidence>
<protein>
    <recommendedName>
        <fullName evidence="2">WIYLD domain-containing protein</fullName>
    </recommendedName>
</protein>
<sequence length="247" mass="27232">MPPRGSKDTRMAAAIEAMADMGFPKKLVRQKVNQLLKIYTKDGWRLIEDGAYSVLLEALLEDQTNGDDDGDACPNNDARGGNEAEASVAGPSSSKVASVENDASGGSDSETAVPVPSLSKFFLPCSNLEAVNGTLQSEDVLDSASDNRPLNCTSLTQMPDANYCLLPTEGERKGWQETPVTHSVQQLDTLPTRRRRPYHGWVGRDDDDFVEQTEAPLPEVLRKMFVMTVESGKRKRKRMWDVKPENM</sequence>
<dbReference type="InterPro" id="IPR043017">
    <property type="entry name" value="WIYLD_dom_sf"/>
</dbReference>
<reference evidence="3 4" key="1">
    <citation type="journal article" date="2023" name="G3 (Bethesda)">
        <title>A chromosome-length genome assembly and annotation of blackberry (Rubus argutus, cv. 'Hillquist').</title>
        <authorList>
            <person name="Bruna T."/>
            <person name="Aryal R."/>
            <person name="Dudchenko O."/>
            <person name="Sargent D.J."/>
            <person name="Mead D."/>
            <person name="Buti M."/>
            <person name="Cavallini A."/>
            <person name="Hytonen T."/>
            <person name="Andres J."/>
            <person name="Pham M."/>
            <person name="Weisz D."/>
            <person name="Mascagni F."/>
            <person name="Usai G."/>
            <person name="Natali L."/>
            <person name="Bassil N."/>
            <person name="Fernandez G.E."/>
            <person name="Lomsadze A."/>
            <person name="Armour M."/>
            <person name="Olukolu B."/>
            <person name="Poorten T."/>
            <person name="Britton C."/>
            <person name="Davik J."/>
            <person name="Ashrafi H."/>
            <person name="Aiden E.L."/>
            <person name="Borodovsky M."/>
            <person name="Worthington M."/>
        </authorList>
    </citation>
    <scope>NUCLEOTIDE SEQUENCE [LARGE SCALE GENOMIC DNA]</scope>
    <source>
        <strain evidence="3">PI 553951</strain>
    </source>
</reference>
<dbReference type="Pfam" id="PF10440">
    <property type="entry name" value="WIYLD"/>
    <property type="match status" value="1"/>
</dbReference>